<organism evidence="1 2">
    <name type="scientific">Agrobacterium phage Atu_ph07</name>
    <dbReference type="NCBI Taxonomy" id="2024264"/>
    <lineage>
        <taxon>Viruses</taxon>
        <taxon>Duplodnaviria</taxon>
        <taxon>Heunggongvirae</taxon>
        <taxon>Uroviricota</taxon>
        <taxon>Caudoviricetes</taxon>
        <taxon>Polybotosvirus</taxon>
        <taxon>Polybotosvirus Atuph07</taxon>
    </lineage>
</organism>
<dbReference type="RefSeq" id="YP_009612329.1">
    <property type="nucleotide sequence ID" value="NC_042013.1"/>
</dbReference>
<dbReference type="GeneID" id="40088667"/>
<evidence type="ECO:0000313" key="2">
    <source>
        <dbReference type="Proteomes" id="UP000223025"/>
    </source>
</evidence>
<name>A0A2L0V0X6_9CAUD</name>
<accession>A0A2L0V0X6</accession>
<evidence type="ECO:0000313" key="1">
    <source>
        <dbReference type="EMBL" id="AUZ95421.1"/>
    </source>
</evidence>
<dbReference type="KEGG" id="vg:40088667"/>
<sequence>MNLMEFKEFANKGEEFEVTFTKRSTGELRTMRCKRGVTEGLKGVGQTYSPEEKGLFTVYDVEKSGYRNVDLKNIKSVKLGGVEYVWNEGTTTFEKV</sequence>
<keyword evidence="2" id="KW-1185">Reference proteome</keyword>
<protein>
    <submittedName>
        <fullName evidence="1">Uncharacterized protein</fullName>
    </submittedName>
</protein>
<reference evidence="1 2" key="1">
    <citation type="submission" date="2017-06" db="EMBL/GenBank/DDBJ databases">
        <authorList>
            <person name="Kim H.J."/>
            <person name="Triplett B.A."/>
        </authorList>
    </citation>
    <scope>NUCLEOTIDE SEQUENCE [LARGE SCALE GENOMIC DNA]</scope>
</reference>
<proteinExistence type="predicted"/>
<dbReference type="Proteomes" id="UP000223025">
    <property type="component" value="Segment"/>
</dbReference>
<dbReference type="EMBL" id="MF403008">
    <property type="protein sequence ID" value="AUZ95421.1"/>
    <property type="molecule type" value="Genomic_DNA"/>
</dbReference>